<keyword evidence="1" id="KW-0863">Zinc-finger</keyword>
<accession>A0AAE9DDC4</accession>
<feature type="compositionally biased region" description="Polar residues" evidence="2">
    <location>
        <begin position="266"/>
        <end position="283"/>
    </location>
</feature>
<evidence type="ECO:0000313" key="7">
    <source>
        <dbReference type="Proteomes" id="UP000829354"/>
    </source>
</evidence>
<feature type="region of interest" description="Disordered" evidence="2">
    <location>
        <begin position="266"/>
        <end position="310"/>
    </location>
</feature>
<evidence type="ECO:0000313" key="6">
    <source>
        <dbReference type="Proteomes" id="UP000827892"/>
    </source>
</evidence>
<reference evidence="5 7" key="1">
    <citation type="submission" date="2022-04" db="EMBL/GenBank/DDBJ databases">
        <title>Chromosome-level reference genomes for two strains of Caenorhabditis briggsae: an improved platform for comparative genomics.</title>
        <authorList>
            <person name="Stevens L."/>
            <person name="Andersen E."/>
        </authorList>
    </citation>
    <scope>NUCLEOTIDE SEQUENCE [LARGE SCALE GENOMIC DNA]</scope>
    <source>
        <strain evidence="5">VX34</strain>
        <tissue evidence="5">Whole-organism</tissue>
    </source>
</reference>
<dbReference type="GO" id="GO:0008270">
    <property type="term" value="F:zinc ion binding"/>
    <property type="evidence" value="ECO:0007669"/>
    <property type="project" value="UniProtKB-KW"/>
</dbReference>
<dbReference type="Proteomes" id="UP000827892">
    <property type="component" value="Chromosome III"/>
</dbReference>
<keyword evidence="7" id="KW-1185">Reference proteome</keyword>
<feature type="region of interest" description="Disordered" evidence="2">
    <location>
        <begin position="1"/>
        <end position="29"/>
    </location>
</feature>
<gene>
    <name evidence="4" type="ORF">L3Y34_001585</name>
    <name evidence="5" type="ORF">L5515_004437</name>
</gene>
<keyword evidence="1" id="KW-0479">Metal-binding</keyword>
<dbReference type="EMBL" id="CP090893">
    <property type="protein sequence ID" value="ULU01328.1"/>
    <property type="molecule type" value="Genomic_DNA"/>
</dbReference>
<feature type="compositionally biased region" description="Basic and acidic residues" evidence="2">
    <location>
        <begin position="293"/>
        <end position="304"/>
    </location>
</feature>
<evidence type="ECO:0000313" key="5">
    <source>
        <dbReference type="EMBL" id="UMM23988.1"/>
    </source>
</evidence>
<reference evidence="4 6" key="2">
    <citation type="submission" date="2022-05" db="EMBL/GenBank/DDBJ databases">
        <title>Chromosome-level reference genomes for two strains of Caenorhabditis briggsae: an improved platform for comparative genomics.</title>
        <authorList>
            <person name="Stevens L."/>
            <person name="Andersen E.C."/>
        </authorList>
    </citation>
    <scope>NUCLEOTIDE SEQUENCE [LARGE SCALE GENOMIC DNA]</scope>
    <source>
        <strain evidence="4">QX1410_ONT</strain>
        <tissue evidence="4">Whole-organism</tissue>
    </source>
</reference>
<dbReference type="OMA" id="CRFEHDD"/>
<feature type="compositionally biased region" description="Basic and acidic residues" evidence="2">
    <location>
        <begin position="17"/>
        <end position="29"/>
    </location>
</feature>
<dbReference type="PROSITE" id="PS50103">
    <property type="entry name" value="ZF_C3H1"/>
    <property type="match status" value="1"/>
</dbReference>
<evidence type="ECO:0000313" key="4">
    <source>
        <dbReference type="EMBL" id="ULU01328.1"/>
    </source>
</evidence>
<evidence type="ECO:0000256" key="2">
    <source>
        <dbReference type="SAM" id="MobiDB-lite"/>
    </source>
</evidence>
<evidence type="ECO:0000259" key="3">
    <source>
        <dbReference type="PROSITE" id="PS50103"/>
    </source>
</evidence>
<feature type="zinc finger region" description="C3H1-type" evidence="1">
    <location>
        <begin position="230"/>
        <end position="259"/>
    </location>
</feature>
<sequence length="310" mass="35757">MYTIRKRKVPELPKSILRRESKKPDTPRKVGFYDDIGKPLVDYRYLPSRDSEATIDHSLYAHASGKLICHPDNVVNHVKWSLLPVKNAKKPHTGPSEMRKIEEKRLDDNNISRAPLFGTSDIFEPPNLIADANLRAQKPVPNIPLTNDFDDIPQVSEPQHTYEQVFETGPEFVAEVNEPAKPQSSSVFDLLNQLKQRGFLAPAEQQPQPFLDNTNPMPSYRPSPKFSYNGRSRGPCIHYITKPKGCLHGDRCRFEHDDIKRANYQKDLQTGTLRSDTWRYNNPRQRRTPYRNPGERQSRFDRSRSPQTVS</sequence>
<dbReference type="AlphaFoldDB" id="A0AAE9DDC4"/>
<keyword evidence="1" id="KW-0862">Zinc</keyword>
<dbReference type="EMBL" id="CP092622">
    <property type="protein sequence ID" value="UMM23988.1"/>
    <property type="molecule type" value="Genomic_DNA"/>
</dbReference>
<feature type="domain" description="C3H1-type" evidence="3">
    <location>
        <begin position="230"/>
        <end position="259"/>
    </location>
</feature>
<name>A0AAE9DDC4_CAEBR</name>
<organism evidence="4 6">
    <name type="scientific">Caenorhabditis briggsae</name>
    <dbReference type="NCBI Taxonomy" id="6238"/>
    <lineage>
        <taxon>Eukaryota</taxon>
        <taxon>Metazoa</taxon>
        <taxon>Ecdysozoa</taxon>
        <taxon>Nematoda</taxon>
        <taxon>Chromadorea</taxon>
        <taxon>Rhabditida</taxon>
        <taxon>Rhabditina</taxon>
        <taxon>Rhabditomorpha</taxon>
        <taxon>Rhabditoidea</taxon>
        <taxon>Rhabditidae</taxon>
        <taxon>Peloderinae</taxon>
        <taxon>Caenorhabditis</taxon>
    </lineage>
</organism>
<evidence type="ECO:0000256" key="1">
    <source>
        <dbReference type="PROSITE-ProRule" id="PRU00723"/>
    </source>
</evidence>
<dbReference type="InterPro" id="IPR000571">
    <property type="entry name" value="Znf_CCCH"/>
</dbReference>
<dbReference type="KEGG" id="cbr:CBG_16667"/>
<proteinExistence type="predicted"/>
<protein>
    <recommendedName>
        <fullName evidence="3">C3H1-type domain-containing protein</fullName>
    </recommendedName>
</protein>
<dbReference type="Proteomes" id="UP000829354">
    <property type="component" value="Chromosome III"/>
</dbReference>